<evidence type="ECO:0000313" key="2">
    <source>
        <dbReference type="Proteomes" id="UP000288607"/>
    </source>
</evidence>
<dbReference type="AlphaFoldDB" id="A0A430FC18"/>
<reference evidence="1 2" key="1">
    <citation type="submission" date="2018-09" db="EMBL/GenBank/DDBJ databases">
        <title>Characterization of the phylogenetic diversity of five novel species belonging to the genus Bifidobacterium.</title>
        <authorList>
            <person name="Lugli G.A."/>
            <person name="Duranti S."/>
            <person name="Milani C."/>
        </authorList>
    </citation>
    <scope>NUCLEOTIDE SEQUENCE [LARGE SCALE GENOMIC DNA]</scope>
    <source>
        <strain evidence="1 2">2028B</strain>
    </source>
</reference>
<gene>
    <name evidence="1" type="ORF">D2E23_1655</name>
</gene>
<evidence type="ECO:0000313" key="1">
    <source>
        <dbReference type="EMBL" id="RSX50332.1"/>
    </source>
</evidence>
<sequence length="270" mass="30269">MGRRPCFGNGLVDGTALGTIAVRTAMRTAARQVRILQTAPTMQRRRYDGLDECSALVRRQPYRDTGMLQPARSPQTAMRGTAPFPTAETWLAIALAVISAGSASAAARHILMRARVQKRTPARRQRMGMKTVPADMGNTAAVQRRHTAKRHGSRRWFRKNRFRFGRDQTTTAYRNVRVAAWACIAHRRAMGRKLVPDKTNAARMPLDLWSRRLMVSAESAGIVKSAEIASTLMPLRNVGRNVGHGPEPTTVLAWMVGRWMEVVRWSCHWS</sequence>
<protein>
    <submittedName>
        <fullName evidence="1">Uncharacterized protein</fullName>
    </submittedName>
</protein>
<dbReference type="Proteomes" id="UP000288607">
    <property type="component" value="Unassembled WGS sequence"/>
</dbReference>
<keyword evidence="2" id="KW-1185">Reference proteome</keyword>
<comment type="caution">
    <text evidence="1">The sequence shown here is derived from an EMBL/GenBank/DDBJ whole genome shotgun (WGS) entry which is preliminary data.</text>
</comment>
<organism evidence="1 2">
    <name type="scientific">Bifidobacterium callimiconis</name>
    <dbReference type="NCBI Taxonomy" id="2306973"/>
    <lineage>
        <taxon>Bacteria</taxon>
        <taxon>Bacillati</taxon>
        <taxon>Actinomycetota</taxon>
        <taxon>Actinomycetes</taxon>
        <taxon>Bifidobacteriales</taxon>
        <taxon>Bifidobacteriaceae</taxon>
        <taxon>Bifidobacterium</taxon>
    </lineage>
</organism>
<accession>A0A430FC18</accession>
<proteinExistence type="predicted"/>
<name>A0A430FC18_9BIFI</name>
<dbReference type="EMBL" id="QXGJ01000008">
    <property type="protein sequence ID" value="RSX50332.1"/>
    <property type="molecule type" value="Genomic_DNA"/>
</dbReference>